<dbReference type="SUPFAM" id="SSF52540">
    <property type="entry name" value="P-loop containing nucleoside triphosphate hydrolases"/>
    <property type="match status" value="1"/>
</dbReference>
<organism evidence="1 2">
    <name type="scientific">Altererythrobacter rubellus</name>
    <dbReference type="NCBI Taxonomy" id="2173831"/>
    <lineage>
        <taxon>Bacteria</taxon>
        <taxon>Pseudomonadati</taxon>
        <taxon>Pseudomonadota</taxon>
        <taxon>Alphaproteobacteria</taxon>
        <taxon>Sphingomonadales</taxon>
        <taxon>Erythrobacteraceae</taxon>
        <taxon>Altererythrobacter</taxon>
    </lineage>
</organism>
<dbReference type="AlphaFoldDB" id="A0A9Y2F8F1"/>
<keyword evidence="2" id="KW-1185">Reference proteome</keyword>
<sequence length="312" mass="33626">MDWPNHTAARREWREAAAGARMHHGWILAGKAGLGKHDFALQAARELVSEEAVPQPIGEHPDIHMLTYGPKDDKAARAAAEGKDYERARSIRIGQIRAMQQRLNTRPSVGSRRVIIINPADDMERPASNALLKSLEEPPQGTFFLLVTHRASGLLPTIRSRCRILRFPDMDDETIARHLGAGSNAAIALAGGSLGAARKFMEMKLEPIAKVMQQLAAQGDPTLALRAQLISEIGARPSRERIQSILDLARTTLAQSIADAPADKRLGIIDAHAALVDLAAKAPTYNFDIGLLVGEIASLLANAGGASEPIHG</sequence>
<dbReference type="KEGG" id="arue:QQX03_07765"/>
<name>A0A9Y2F8F1_9SPHN</name>
<accession>A0A9Y2F8F1</accession>
<evidence type="ECO:0000313" key="2">
    <source>
        <dbReference type="Proteomes" id="UP001231445"/>
    </source>
</evidence>
<protein>
    <submittedName>
        <fullName evidence="1">DNA polymerase III subunit delta</fullName>
    </submittedName>
</protein>
<gene>
    <name evidence="1" type="ORF">QQX03_07765</name>
</gene>
<dbReference type="InterPro" id="IPR050238">
    <property type="entry name" value="DNA_Rep/Repair_Clamp_Loader"/>
</dbReference>
<dbReference type="EMBL" id="CP127221">
    <property type="protein sequence ID" value="WIW94871.1"/>
    <property type="molecule type" value="Genomic_DNA"/>
</dbReference>
<evidence type="ECO:0000313" key="1">
    <source>
        <dbReference type="EMBL" id="WIW94871.1"/>
    </source>
</evidence>
<dbReference type="PANTHER" id="PTHR11669:SF8">
    <property type="entry name" value="DNA POLYMERASE III SUBUNIT DELTA"/>
    <property type="match status" value="1"/>
</dbReference>
<proteinExistence type="predicted"/>
<reference evidence="1 2" key="1">
    <citation type="submission" date="2023-06" db="EMBL/GenBank/DDBJ databases">
        <title>Altererythrobacter rubellus NBRC 112769 genome.</title>
        <authorList>
            <person name="Zhang K."/>
        </authorList>
    </citation>
    <scope>NUCLEOTIDE SEQUENCE [LARGE SCALE GENOMIC DNA]</scope>
    <source>
        <strain evidence="1 2">NBRC 112769</strain>
    </source>
</reference>
<dbReference type="Pfam" id="PF13177">
    <property type="entry name" value="DNA_pol3_delta2"/>
    <property type="match status" value="1"/>
</dbReference>
<dbReference type="InterPro" id="IPR027417">
    <property type="entry name" value="P-loop_NTPase"/>
</dbReference>
<dbReference type="RefSeq" id="WP_285975187.1">
    <property type="nucleotide sequence ID" value="NZ_CP127221.1"/>
</dbReference>
<dbReference type="PANTHER" id="PTHR11669">
    <property type="entry name" value="REPLICATION FACTOR C / DNA POLYMERASE III GAMMA-TAU SUBUNIT"/>
    <property type="match status" value="1"/>
</dbReference>
<dbReference type="GO" id="GO:0006261">
    <property type="term" value="P:DNA-templated DNA replication"/>
    <property type="evidence" value="ECO:0007669"/>
    <property type="project" value="TreeGrafter"/>
</dbReference>
<dbReference type="Proteomes" id="UP001231445">
    <property type="component" value="Chromosome"/>
</dbReference>
<dbReference type="Gene3D" id="3.40.50.300">
    <property type="entry name" value="P-loop containing nucleotide triphosphate hydrolases"/>
    <property type="match status" value="1"/>
</dbReference>